<sequence length="168" mass="18642">MTLVKRADFQQVGDYLYSQDLCVGVFDGTDFNSGTCESSKLTAQNKGEFPADDIIIRYNQVQPNITCLASVLQNLTRETQAQCVMTWLNATACWIWNDDLTQCIDRYHYNVTTFSSSDGGCARTLPIENGYSVYVRRSDFKKPSSAPSRRVSLKAVALVAMAAIASII</sequence>
<reference evidence="1" key="1">
    <citation type="submission" date="2022-07" db="EMBL/GenBank/DDBJ databases">
        <title>Phylogenomic reconstructions and comparative analyses of Kickxellomycotina fungi.</title>
        <authorList>
            <person name="Reynolds N.K."/>
            <person name="Stajich J.E."/>
            <person name="Barry K."/>
            <person name="Grigoriev I.V."/>
            <person name="Crous P."/>
            <person name="Smith M.E."/>
        </authorList>
    </citation>
    <scope>NUCLEOTIDE SEQUENCE</scope>
    <source>
        <strain evidence="1">NBRC 32514</strain>
    </source>
</reference>
<protein>
    <submittedName>
        <fullName evidence="1">Uncharacterized protein</fullName>
    </submittedName>
</protein>
<organism evidence="1 2">
    <name type="scientific">Coemansia erecta</name>
    <dbReference type="NCBI Taxonomy" id="147472"/>
    <lineage>
        <taxon>Eukaryota</taxon>
        <taxon>Fungi</taxon>
        <taxon>Fungi incertae sedis</taxon>
        <taxon>Zoopagomycota</taxon>
        <taxon>Kickxellomycotina</taxon>
        <taxon>Kickxellomycetes</taxon>
        <taxon>Kickxellales</taxon>
        <taxon>Kickxellaceae</taxon>
        <taxon>Coemansia</taxon>
    </lineage>
</organism>
<dbReference type="Proteomes" id="UP001149813">
    <property type="component" value="Unassembled WGS sequence"/>
</dbReference>
<evidence type="ECO:0000313" key="2">
    <source>
        <dbReference type="Proteomes" id="UP001149813"/>
    </source>
</evidence>
<evidence type="ECO:0000313" key="1">
    <source>
        <dbReference type="EMBL" id="KAJ1719847.1"/>
    </source>
</evidence>
<dbReference type="EMBL" id="JANBOJ010000331">
    <property type="protein sequence ID" value="KAJ1719847.1"/>
    <property type="molecule type" value="Genomic_DNA"/>
</dbReference>
<proteinExistence type="predicted"/>
<name>A0A9W8CQI1_9FUNG</name>
<comment type="caution">
    <text evidence="1">The sequence shown here is derived from an EMBL/GenBank/DDBJ whole genome shotgun (WGS) entry which is preliminary data.</text>
</comment>
<gene>
    <name evidence="1" type="ORF">LPJ53_005453</name>
</gene>
<dbReference type="OrthoDB" id="5528009at2759"/>
<accession>A0A9W8CQI1</accession>
<keyword evidence="2" id="KW-1185">Reference proteome</keyword>
<dbReference type="AlphaFoldDB" id="A0A9W8CQI1"/>